<comment type="caution">
    <text evidence="17">The sequence shown here is derived from an EMBL/GenBank/DDBJ whole genome shotgun (WGS) entry which is preliminary data.</text>
</comment>
<evidence type="ECO:0000259" key="16">
    <source>
        <dbReference type="PROSITE" id="PS50125"/>
    </source>
</evidence>
<evidence type="ECO:0000256" key="12">
    <source>
        <dbReference type="ARBA" id="ARBA00023136"/>
    </source>
</evidence>
<name>A0A132ADW2_SARSC</name>
<comment type="catalytic activity">
    <reaction evidence="1">
        <text>ATP = 3',5'-cyclic AMP + diphosphate</text>
        <dbReference type="Rhea" id="RHEA:15389"/>
        <dbReference type="ChEBI" id="CHEBI:30616"/>
        <dbReference type="ChEBI" id="CHEBI:33019"/>
        <dbReference type="ChEBI" id="CHEBI:58165"/>
        <dbReference type="EC" id="4.6.1.1"/>
    </reaction>
</comment>
<evidence type="ECO:0000313" key="17">
    <source>
        <dbReference type="EMBL" id="KPM09171.1"/>
    </source>
</evidence>
<feature type="domain" description="Guanylate cyclase" evidence="16">
    <location>
        <begin position="1"/>
        <end position="52"/>
    </location>
</feature>
<dbReference type="Proteomes" id="UP000616769">
    <property type="component" value="Unassembled WGS sequence"/>
</dbReference>
<dbReference type="CDD" id="cd07302">
    <property type="entry name" value="CHD"/>
    <property type="match status" value="1"/>
</dbReference>
<evidence type="ECO:0000256" key="11">
    <source>
        <dbReference type="ARBA" id="ARBA00022998"/>
    </source>
</evidence>
<dbReference type="PANTHER" id="PTHR45627:SF1">
    <property type="entry name" value="ADENYLATE CYCLASE TYPE 8"/>
    <property type="match status" value="1"/>
</dbReference>
<dbReference type="PANTHER" id="PTHR45627">
    <property type="entry name" value="ADENYLATE CYCLASE TYPE 1"/>
    <property type="match status" value="1"/>
</dbReference>
<gene>
    <name evidence="17" type="ORF">QR98_0077040</name>
</gene>
<evidence type="ECO:0000256" key="13">
    <source>
        <dbReference type="ARBA" id="ARBA00023239"/>
    </source>
</evidence>
<dbReference type="GO" id="GO:0046872">
    <property type="term" value="F:metal ion binding"/>
    <property type="evidence" value="ECO:0007669"/>
    <property type="project" value="UniProtKB-KW"/>
</dbReference>
<keyword evidence="12" id="KW-0472">Membrane</keyword>
<evidence type="ECO:0000313" key="18">
    <source>
        <dbReference type="Proteomes" id="UP000616769"/>
    </source>
</evidence>
<keyword evidence="9" id="KW-0460">Magnesium</keyword>
<comment type="cofactor">
    <cofactor evidence="2">
        <name>Mg(2+)</name>
        <dbReference type="ChEBI" id="CHEBI:18420"/>
    </cofactor>
</comment>
<evidence type="ECO:0000256" key="15">
    <source>
        <dbReference type="SAM" id="MobiDB-lite"/>
    </source>
</evidence>
<dbReference type="GO" id="GO:0005886">
    <property type="term" value="C:plasma membrane"/>
    <property type="evidence" value="ECO:0007669"/>
    <property type="project" value="TreeGrafter"/>
</dbReference>
<keyword evidence="5" id="KW-0812">Transmembrane</keyword>
<reference evidence="17 18" key="1">
    <citation type="journal article" date="2015" name="Parasit. Vectors">
        <title>Draft genome of the scabies mite.</title>
        <authorList>
            <person name="Rider S.D.Jr."/>
            <person name="Morgan M.S."/>
            <person name="Arlian L.G."/>
        </authorList>
    </citation>
    <scope>NUCLEOTIDE SEQUENCE [LARGE SCALE GENOMIC DNA]</scope>
    <source>
        <strain evidence="17">Arlian Lab</strain>
    </source>
</reference>
<sequence>MDSLQDVNTHSFNNFKMRIGISSGPLVGGVIGAKKPVYDIWGNTVNEASRMDSTGSLDRIQVPKNTAEILKKEGYHMSYRGLVQVKGKGQMETYWVMGKMRRESSLNRSHYNGKKSMTEVISGMVGVRRKQALSSSLSVPSAKQTLVKSPSKRVGQTSTKSSILGDDENRSISESNQDHPTSEMDENNEASILDLSKTLGAVSIFSEENIKSNNNNLDSDRRDNINGDGFKKRSKLMSSSFRIRKSPTPQNFHRMMSEISRVGRIIKSAIEIDLNHIVIRFRMYPKNSKPILF</sequence>
<evidence type="ECO:0000256" key="14">
    <source>
        <dbReference type="RuleBase" id="RU000405"/>
    </source>
</evidence>
<dbReference type="VEuPathDB" id="VectorBase:SSCA003734"/>
<dbReference type="SUPFAM" id="SSF55073">
    <property type="entry name" value="Nucleotide cyclase"/>
    <property type="match status" value="1"/>
</dbReference>
<keyword evidence="13 14" id="KW-0456">Lyase</keyword>
<dbReference type="GO" id="GO:0004016">
    <property type="term" value="F:adenylate cyclase activity"/>
    <property type="evidence" value="ECO:0007669"/>
    <property type="project" value="UniProtKB-EC"/>
</dbReference>
<accession>A0A132ADW2</accession>
<dbReference type="InterPro" id="IPR018297">
    <property type="entry name" value="A/G_cyclase_CS"/>
</dbReference>
<comment type="similarity">
    <text evidence="14">Belongs to the adenylyl cyclase class-4/guanylyl cyclase family.</text>
</comment>
<keyword evidence="8" id="KW-0067">ATP-binding</keyword>
<protein>
    <recommendedName>
        <fullName evidence="4">adenylate cyclase</fullName>
        <ecNumber evidence="4">4.6.1.1</ecNumber>
    </recommendedName>
</protein>
<evidence type="ECO:0000256" key="10">
    <source>
        <dbReference type="ARBA" id="ARBA00022989"/>
    </source>
</evidence>
<dbReference type="OrthoDB" id="10035433at2759"/>
<dbReference type="PROSITE" id="PS00452">
    <property type="entry name" value="GUANYLATE_CYCLASE_1"/>
    <property type="match status" value="1"/>
</dbReference>
<feature type="region of interest" description="Disordered" evidence="15">
    <location>
        <begin position="211"/>
        <end position="231"/>
    </location>
</feature>
<evidence type="ECO:0000256" key="1">
    <source>
        <dbReference type="ARBA" id="ARBA00001593"/>
    </source>
</evidence>
<dbReference type="EC" id="4.6.1.1" evidence="4"/>
<evidence type="ECO:0000256" key="3">
    <source>
        <dbReference type="ARBA" id="ARBA00004141"/>
    </source>
</evidence>
<evidence type="ECO:0000256" key="7">
    <source>
        <dbReference type="ARBA" id="ARBA00022741"/>
    </source>
</evidence>
<dbReference type="GO" id="GO:0007189">
    <property type="term" value="P:adenylate cyclase-activating G protein-coupled receptor signaling pathway"/>
    <property type="evidence" value="ECO:0007669"/>
    <property type="project" value="TreeGrafter"/>
</dbReference>
<dbReference type="EMBL" id="JXLN01013214">
    <property type="protein sequence ID" value="KPM09171.1"/>
    <property type="molecule type" value="Genomic_DNA"/>
</dbReference>
<evidence type="ECO:0000256" key="8">
    <source>
        <dbReference type="ARBA" id="ARBA00022840"/>
    </source>
</evidence>
<dbReference type="PROSITE" id="PS50125">
    <property type="entry name" value="GUANYLATE_CYCLASE_2"/>
    <property type="match status" value="1"/>
</dbReference>
<dbReference type="GO" id="GO:0006171">
    <property type="term" value="P:cAMP biosynthetic process"/>
    <property type="evidence" value="ECO:0007669"/>
    <property type="project" value="UniProtKB-KW"/>
</dbReference>
<evidence type="ECO:0000256" key="2">
    <source>
        <dbReference type="ARBA" id="ARBA00001946"/>
    </source>
</evidence>
<dbReference type="GO" id="GO:0035556">
    <property type="term" value="P:intracellular signal transduction"/>
    <property type="evidence" value="ECO:0007669"/>
    <property type="project" value="InterPro"/>
</dbReference>
<dbReference type="InterPro" id="IPR029787">
    <property type="entry name" value="Nucleotide_cyclase"/>
</dbReference>
<dbReference type="Gene3D" id="3.30.70.1230">
    <property type="entry name" value="Nucleotide cyclase"/>
    <property type="match status" value="1"/>
</dbReference>
<dbReference type="GO" id="GO:0005524">
    <property type="term" value="F:ATP binding"/>
    <property type="evidence" value="ECO:0007669"/>
    <property type="project" value="UniProtKB-KW"/>
</dbReference>
<dbReference type="InterPro" id="IPR001054">
    <property type="entry name" value="A/G_cyclase"/>
</dbReference>
<feature type="compositionally biased region" description="Basic and acidic residues" evidence="15">
    <location>
        <begin position="218"/>
        <end position="231"/>
    </location>
</feature>
<dbReference type="Pfam" id="PF00211">
    <property type="entry name" value="Guanylate_cyc"/>
    <property type="match status" value="1"/>
</dbReference>
<evidence type="ECO:0000256" key="9">
    <source>
        <dbReference type="ARBA" id="ARBA00022842"/>
    </source>
</evidence>
<feature type="compositionally biased region" description="Polar residues" evidence="15">
    <location>
        <begin position="132"/>
        <end position="162"/>
    </location>
</feature>
<keyword evidence="10" id="KW-1133">Transmembrane helix</keyword>
<keyword evidence="11" id="KW-0115">cAMP biosynthesis</keyword>
<keyword evidence="6" id="KW-0479">Metal-binding</keyword>
<keyword evidence="7" id="KW-0547">Nucleotide-binding</keyword>
<dbReference type="AlphaFoldDB" id="A0A132ADW2"/>
<comment type="subcellular location">
    <subcellularLocation>
        <location evidence="3">Membrane</location>
        <topology evidence="3">Multi-pass membrane protein</topology>
    </subcellularLocation>
</comment>
<feature type="region of interest" description="Disordered" evidence="15">
    <location>
        <begin position="132"/>
        <end position="186"/>
    </location>
</feature>
<organism evidence="17 18">
    <name type="scientific">Sarcoptes scabiei</name>
    <name type="common">Itch mite</name>
    <name type="synonym">Acarus scabiei</name>
    <dbReference type="NCBI Taxonomy" id="52283"/>
    <lineage>
        <taxon>Eukaryota</taxon>
        <taxon>Metazoa</taxon>
        <taxon>Ecdysozoa</taxon>
        <taxon>Arthropoda</taxon>
        <taxon>Chelicerata</taxon>
        <taxon>Arachnida</taxon>
        <taxon>Acari</taxon>
        <taxon>Acariformes</taxon>
        <taxon>Sarcoptiformes</taxon>
        <taxon>Astigmata</taxon>
        <taxon>Psoroptidia</taxon>
        <taxon>Sarcoptoidea</taxon>
        <taxon>Sarcoptidae</taxon>
        <taxon>Sarcoptinae</taxon>
        <taxon>Sarcoptes</taxon>
    </lineage>
</organism>
<evidence type="ECO:0000256" key="5">
    <source>
        <dbReference type="ARBA" id="ARBA00022692"/>
    </source>
</evidence>
<proteinExistence type="inferred from homology"/>
<evidence type="ECO:0000256" key="6">
    <source>
        <dbReference type="ARBA" id="ARBA00022723"/>
    </source>
</evidence>
<feature type="compositionally biased region" description="Basic and acidic residues" evidence="15">
    <location>
        <begin position="167"/>
        <end position="182"/>
    </location>
</feature>
<evidence type="ECO:0000256" key="4">
    <source>
        <dbReference type="ARBA" id="ARBA00012201"/>
    </source>
</evidence>